<dbReference type="SUPFAM" id="SSF57701">
    <property type="entry name" value="Zn2/Cys6 DNA-binding domain"/>
    <property type="match status" value="1"/>
</dbReference>
<dbReference type="Pfam" id="PF11951">
    <property type="entry name" value="Fungal_trans_2"/>
    <property type="match status" value="1"/>
</dbReference>
<dbReference type="InterPro" id="IPR053175">
    <property type="entry name" value="DHMBA_Reg_Transcription_Factor"/>
</dbReference>
<dbReference type="InterPro" id="IPR036864">
    <property type="entry name" value="Zn2-C6_fun-type_DNA-bd_sf"/>
</dbReference>
<feature type="domain" description="Zn(2)-C6 fungal-type" evidence="2">
    <location>
        <begin position="10"/>
        <end position="38"/>
    </location>
</feature>
<dbReference type="InterPro" id="IPR001138">
    <property type="entry name" value="Zn2Cys6_DnaBD"/>
</dbReference>
<evidence type="ECO:0000313" key="4">
    <source>
        <dbReference type="Proteomes" id="UP000193144"/>
    </source>
</evidence>
<keyword evidence="4" id="KW-1185">Reference proteome</keyword>
<comment type="caution">
    <text evidence="3">The sequence shown here is derived from an EMBL/GenBank/DDBJ whole genome shotgun (WGS) entry which is preliminary data.</text>
</comment>
<dbReference type="CDD" id="cd00067">
    <property type="entry name" value="GAL4"/>
    <property type="match status" value="1"/>
</dbReference>
<dbReference type="STRING" id="1231657.A0A1Y1ZS58"/>
<organism evidence="3 4">
    <name type="scientific">Clohesyomyces aquaticus</name>
    <dbReference type="NCBI Taxonomy" id="1231657"/>
    <lineage>
        <taxon>Eukaryota</taxon>
        <taxon>Fungi</taxon>
        <taxon>Dikarya</taxon>
        <taxon>Ascomycota</taxon>
        <taxon>Pezizomycotina</taxon>
        <taxon>Dothideomycetes</taxon>
        <taxon>Pleosporomycetidae</taxon>
        <taxon>Pleosporales</taxon>
        <taxon>Lindgomycetaceae</taxon>
        <taxon>Clohesyomyces</taxon>
    </lineage>
</organism>
<protein>
    <recommendedName>
        <fullName evidence="2">Zn(2)-C6 fungal-type domain-containing protein</fullName>
    </recommendedName>
</protein>
<dbReference type="PROSITE" id="PS50048">
    <property type="entry name" value="ZN2_CY6_FUNGAL_2"/>
    <property type="match status" value="1"/>
</dbReference>
<sequence length="487" mass="54898">MGYHGLVSKGCQRCRQRKIKCDQRRPGCMRCEKSKKECPGFRNLADVVFRDESSRLIQKTLARDSEGQLEQSVPIAILTTTPVYPKNLDPHMWPTGISPGLSQPINEIGAHFFFANYTCDEPPLSKEYITWLMQMYTEGNNNYALRASVEAAGMAGLSNIFDAPDIASKSKEHYGRALAATNRALSNPVEASTDMTLAAVTFLGLFEFVTIENWDHYGSWAAHIEGAAALLQLRGEEQFSYERGGQLYMQLRSQILFACMQQNVTPPPSLLRASREYQNSALAERRNKTLPRPIGDLYFQLIELRAAMKKGSLTDRIVIRETAISLDEELVVWKGTIPEMWKYTTIDAVGFPPGACFRGKRHLYNRLWTARVWNNWRTVRILLNRIIIDTTPFDTPIGMEEGSPMALIRENSTEICISSPDLIGSPRSATLMWPLLVVSQEPLNPPEERFWAVEQLRRIGASMGIRQAGILADVVAKSMIEFPFTPV</sequence>
<name>A0A1Y1ZS58_9PLEO</name>
<dbReference type="EMBL" id="MCFA01000045">
    <property type="protein sequence ID" value="ORY13038.1"/>
    <property type="molecule type" value="Genomic_DNA"/>
</dbReference>
<keyword evidence="1" id="KW-0539">Nucleus</keyword>
<dbReference type="OrthoDB" id="5429770at2759"/>
<dbReference type="PANTHER" id="PTHR38791">
    <property type="entry name" value="ZN(II)2CYS6 TRANSCRIPTION FACTOR (EUROFUNG)-RELATED-RELATED"/>
    <property type="match status" value="1"/>
</dbReference>
<gene>
    <name evidence="3" type="ORF">BCR34DRAFT_562645</name>
</gene>
<dbReference type="GO" id="GO:0000981">
    <property type="term" value="F:DNA-binding transcription factor activity, RNA polymerase II-specific"/>
    <property type="evidence" value="ECO:0007669"/>
    <property type="project" value="InterPro"/>
</dbReference>
<proteinExistence type="predicted"/>
<evidence type="ECO:0000313" key="3">
    <source>
        <dbReference type="EMBL" id="ORY13038.1"/>
    </source>
</evidence>
<accession>A0A1Y1ZS58</accession>
<evidence type="ECO:0000256" key="1">
    <source>
        <dbReference type="ARBA" id="ARBA00023242"/>
    </source>
</evidence>
<dbReference type="PROSITE" id="PS00463">
    <property type="entry name" value="ZN2_CY6_FUNGAL_1"/>
    <property type="match status" value="1"/>
</dbReference>
<dbReference type="InterPro" id="IPR021858">
    <property type="entry name" value="Fun_TF"/>
</dbReference>
<dbReference type="Gene3D" id="4.10.240.10">
    <property type="entry name" value="Zn(2)-C6 fungal-type DNA-binding domain"/>
    <property type="match status" value="1"/>
</dbReference>
<dbReference type="Pfam" id="PF00172">
    <property type="entry name" value="Zn_clus"/>
    <property type="match status" value="1"/>
</dbReference>
<dbReference type="GO" id="GO:0008270">
    <property type="term" value="F:zinc ion binding"/>
    <property type="evidence" value="ECO:0007669"/>
    <property type="project" value="InterPro"/>
</dbReference>
<reference evidence="3 4" key="1">
    <citation type="submission" date="2016-07" db="EMBL/GenBank/DDBJ databases">
        <title>Pervasive Adenine N6-methylation of Active Genes in Fungi.</title>
        <authorList>
            <consortium name="DOE Joint Genome Institute"/>
            <person name="Mondo S.J."/>
            <person name="Dannebaum R.O."/>
            <person name="Kuo R.C."/>
            <person name="Labutti K."/>
            <person name="Haridas S."/>
            <person name="Kuo A."/>
            <person name="Salamov A."/>
            <person name="Ahrendt S.R."/>
            <person name="Lipzen A."/>
            <person name="Sullivan W."/>
            <person name="Andreopoulos W.B."/>
            <person name="Clum A."/>
            <person name="Lindquist E."/>
            <person name="Daum C."/>
            <person name="Ramamoorthy G.K."/>
            <person name="Gryganskyi A."/>
            <person name="Culley D."/>
            <person name="Magnuson J.K."/>
            <person name="James T.Y."/>
            <person name="O'Malley M.A."/>
            <person name="Stajich J.E."/>
            <person name="Spatafora J.W."/>
            <person name="Visel A."/>
            <person name="Grigoriev I.V."/>
        </authorList>
    </citation>
    <scope>NUCLEOTIDE SEQUENCE [LARGE SCALE GENOMIC DNA]</scope>
    <source>
        <strain evidence="3 4">CBS 115471</strain>
    </source>
</reference>
<dbReference type="AlphaFoldDB" id="A0A1Y1ZS58"/>
<evidence type="ECO:0000259" key="2">
    <source>
        <dbReference type="PROSITE" id="PS50048"/>
    </source>
</evidence>
<dbReference type="SMART" id="SM00066">
    <property type="entry name" value="GAL4"/>
    <property type="match status" value="1"/>
</dbReference>
<dbReference type="Proteomes" id="UP000193144">
    <property type="component" value="Unassembled WGS sequence"/>
</dbReference>